<protein>
    <submittedName>
        <fullName evidence="2">Uncharacterized protein</fullName>
    </submittedName>
</protein>
<feature type="signal peptide" evidence="1">
    <location>
        <begin position="1"/>
        <end position="32"/>
    </location>
</feature>
<evidence type="ECO:0000313" key="2">
    <source>
        <dbReference type="Ensembl" id="ENSCUSP00005009631.1"/>
    </source>
</evidence>
<dbReference type="AlphaFoldDB" id="A0A8C3UAA9"/>
<gene>
    <name evidence="2" type="primary">LOC117009340</name>
</gene>
<evidence type="ECO:0000313" key="3">
    <source>
        <dbReference type="Proteomes" id="UP000694563"/>
    </source>
</evidence>
<organism evidence="2 3">
    <name type="scientific">Catharus ustulatus</name>
    <name type="common">Russet-backed thrush</name>
    <name type="synonym">Hylocichla ustulatus</name>
    <dbReference type="NCBI Taxonomy" id="91951"/>
    <lineage>
        <taxon>Eukaryota</taxon>
        <taxon>Metazoa</taxon>
        <taxon>Chordata</taxon>
        <taxon>Craniata</taxon>
        <taxon>Vertebrata</taxon>
        <taxon>Euteleostomi</taxon>
        <taxon>Archelosauria</taxon>
        <taxon>Archosauria</taxon>
        <taxon>Dinosauria</taxon>
        <taxon>Saurischia</taxon>
        <taxon>Theropoda</taxon>
        <taxon>Coelurosauria</taxon>
        <taxon>Aves</taxon>
        <taxon>Neognathae</taxon>
        <taxon>Neoaves</taxon>
        <taxon>Telluraves</taxon>
        <taxon>Australaves</taxon>
        <taxon>Passeriformes</taxon>
        <taxon>Turdidae</taxon>
        <taxon>Catharus</taxon>
    </lineage>
</organism>
<accession>A0A8C3UAA9</accession>
<dbReference type="Proteomes" id="UP000694563">
    <property type="component" value="Chromosome 32"/>
</dbReference>
<reference evidence="2" key="2">
    <citation type="submission" date="2025-08" db="UniProtKB">
        <authorList>
            <consortium name="Ensembl"/>
        </authorList>
    </citation>
    <scope>IDENTIFICATION</scope>
</reference>
<sequence length="290" mass="30782">MAFASLLEHVGGMGRFQVLSVLLLSLPVLMMASHNLLQNFTAAGSEHRCRPRPEANATGLDAEALLRVWVPRGERCRRFVAPQWWLLEANGSAPNGSSGPETEPCGDGWIYDRSVFTSTIITEVGPSAGAVALHGRSPGGRRLRGVRPPLGAHLVLPADGRHGHLLVLRAHLLHVLPVPLPDGHGLLGHRPQRDGVDADTHAGAGGDLHGLLLHGGAVPAGRRRLRHPRLAPPAARGVPALLRLLPLLLVRRRKGQGGRKGGRDGGMDGWMEQCGVHGQLGKRKGGSKAG</sequence>
<name>A0A8C3UAA9_CATUS</name>
<reference evidence="2" key="3">
    <citation type="submission" date="2025-09" db="UniProtKB">
        <authorList>
            <consortium name="Ensembl"/>
        </authorList>
    </citation>
    <scope>IDENTIFICATION</scope>
</reference>
<evidence type="ECO:0000256" key="1">
    <source>
        <dbReference type="SAM" id="SignalP"/>
    </source>
</evidence>
<reference evidence="2" key="1">
    <citation type="submission" date="2020-10" db="EMBL/GenBank/DDBJ databases">
        <title>Catharus ustulatus (Swainson's thrush) genome, bCatUst1, primary haplotype v2.</title>
        <authorList>
            <person name="Delmore K."/>
            <person name="Vafadar M."/>
            <person name="Formenti G."/>
            <person name="Chow W."/>
            <person name="Pelan S."/>
            <person name="Howe K."/>
            <person name="Rhie A."/>
            <person name="Mountcastle J."/>
            <person name="Haase B."/>
            <person name="Fedrigo O."/>
            <person name="Jarvis E.D."/>
        </authorList>
    </citation>
    <scope>NUCLEOTIDE SEQUENCE [LARGE SCALE GENOMIC DNA]</scope>
</reference>
<dbReference type="Ensembl" id="ENSCUST00005010023.1">
    <property type="protein sequence ID" value="ENSCUSP00005009631.1"/>
    <property type="gene ID" value="ENSCUSG00005005990.1"/>
</dbReference>
<feature type="chain" id="PRO_5034080374" evidence="1">
    <location>
        <begin position="33"/>
        <end position="290"/>
    </location>
</feature>
<keyword evidence="1" id="KW-0732">Signal</keyword>
<keyword evidence="3" id="KW-1185">Reference proteome</keyword>
<proteinExistence type="predicted"/>